<reference evidence="4" key="1">
    <citation type="submission" date="2025-08" db="UniProtKB">
        <authorList>
            <consortium name="RefSeq"/>
        </authorList>
    </citation>
    <scope>IDENTIFICATION</scope>
    <source>
        <tissue evidence="4">Muscle</tissue>
    </source>
</reference>
<dbReference type="PANTHER" id="PTHR22753">
    <property type="entry name" value="TRANSMEMBRANE PROTEIN 68"/>
    <property type="match status" value="1"/>
</dbReference>
<keyword evidence="1" id="KW-0472">Membrane</keyword>
<evidence type="ECO:0000313" key="4">
    <source>
        <dbReference type="RefSeq" id="XP_013789006.2"/>
    </source>
</evidence>
<keyword evidence="1" id="KW-0812">Transmembrane</keyword>
<dbReference type="Proteomes" id="UP000694941">
    <property type="component" value="Unplaced"/>
</dbReference>
<organism evidence="3 4">
    <name type="scientific">Limulus polyphemus</name>
    <name type="common">Atlantic horseshoe crab</name>
    <dbReference type="NCBI Taxonomy" id="6850"/>
    <lineage>
        <taxon>Eukaryota</taxon>
        <taxon>Metazoa</taxon>
        <taxon>Ecdysozoa</taxon>
        <taxon>Arthropoda</taxon>
        <taxon>Chelicerata</taxon>
        <taxon>Merostomata</taxon>
        <taxon>Xiphosura</taxon>
        <taxon>Limulidae</taxon>
        <taxon>Limulus</taxon>
    </lineage>
</organism>
<keyword evidence="1" id="KW-1133">Transmembrane helix</keyword>
<feature type="domain" description="Phospholipid/glycerol acyltransferase" evidence="2">
    <location>
        <begin position="44"/>
        <end position="101"/>
    </location>
</feature>
<protein>
    <submittedName>
        <fullName evidence="4">Transmembrane protein 68-like</fullName>
    </submittedName>
</protein>
<feature type="transmembrane region" description="Helical" evidence="1">
    <location>
        <begin position="21"/>
        <end position="42"/>
    </location>
</feature>
<dbReference type="PANTHER" id="PTHR22753:SF14">
    <property type="entry name" value="MONOACYLGLYCEROL_DIACYLGLYCEROL O-ACYLTRANSFERASE"/>
    <property type="match status" value="1"/>
</dbReference>
<sequence length="201" mass="22756">MSLCFFSKHTCFVLKQTASHGLVLFMLNLLGWGLLMEVFHVFTGSVQTCAQVVREGHLVAIAPGGVLEAQFSDENYNLLWGRRTGFAKVALQTQCPVIPVFTKNVREAFRSISVGRSLLRKLYDKTRIPVVPIYGGFPVRLRTYIGKPVSYDENTSPEELVEKTAEAVRNLIYQHQKLPGNILRALMERVYEPKKEKLKKA</sequence>
<accession>A0ABM1BUN3</accession>
<evidence type="ECO:0000259" key="2">
    <source>
        <dbReference type="Pfam" id="PF01553"/>
    </source>
</evidence>
<dbReference type="RefSeq" id="XP_013789006.2">
    <property type="nucleotide sequence ID" value="XM_013933552.2"/>
</dbReference>
<name>A0ABM1BUN3_LIMPO</name>
<evidence type="ECO:0000256" key="1">
    <source>
        <dbReference type="SAM" id="Phobius"/>
    </source>
</evidence>
<dbReference type="InterPro" id="IPR002123">
    <property type="entry name" value="Plipid/glycerol_acylTrfase"/>
</dbReference>
<proteinExistence type="predicted"/>
<dbReference type="Pfam" id="PF01553">
    <property type="entry name" value="Acyltransferase"/>
    <property type="match status" value="1"/>
</dbReference>
<keyword evidence="3" id="KW-1185">Reference proteome</keyword>
<dbReference type="CDD" id="cd07987">
    <property type="entry name" value="LPLAT_MGAT-like"/>
    <property type="match status" value="1"/>
</dbReference>
<dbReference type="GeneID" id="106472880"/>
<gene>
    <name evidence="4" type="primary">LOC106472880</name>
</gene>
<evidence type="ECO:0000313" key="3">
    <source>
        <dbReference type="Proteomes" id="UP000694941"/>
    </source>
</evidence>